<name>A0A1G8PR84_9BACI</name>
<dbReference type="Gene3D" id="3.40.50.1950">
    <property type="entry name" value="Flavin prenyltransferase-like"/>
    <property type="match status" value="1"/>
</dbReference>
<dbReference type="RefSeq" id="WP_090398882.1">
    <property type="nucleotide sequence ID" value="NZ_FNEN01000009.1"/>
</dbReference>
<evidence type="ECO:0000313" key="2">
    <source>
        <dbReference type="EMBL" id="SDI94953.1"/>
    </source>
</evidence>
<dbReference type="AlphaFoldDB" id="A0A1G8PR84"/>
<dbReference type="Pfam" id="PF02441">
    <property type="entry name" value="Flavoprotein"/>
    <property type="match status" value="1"/>
</dbReference>
<proteinExistence type="predicted"/>
<dbReference type="InterPro" id="IPR014214">
    <property type="entry name" value="Dipicolinic_acid_synth_B"/>
</dbReference>
<feature type="domain" description="Flavoprotein" evidence="1">
    <location>
        <begin position="6"/>
        <end position="167"/>
    </location>
</feature>
<dbReference type="OrthoDB" id="9792688at2"/>
<keyword evidence="3" id="KW-1185">Reference proteome</keyword>
<protein>
    <submittedName>
        <fullName evidence="2">Dipicolinate synthase subunit B</fullName>
    </submittedName>
</protein>
<dbReference type="NCBIfam" id="TIGR02852">
    <property type="entry name" value="spore_dpaB"/>
    <property type="match status" value="1"/>
</dbReference>
<reference evidence="2 3" key="1">
    <citation type="submission" date="2016-10" db="EMBL/GenBank/DDBJ databases">
        <authorList>
            <person name="de Groot N.N."/>
        </authorList>
    </citation>
    <scope>NUCLEOTIDE SEQUENCE [LARGE SCALE GENOMIC DNA]</scope>
    <source>
        <strain evidence="2 3">DSM 21771</strain>
    </source>
</reference>
<dbReference type="NCBIfam" id="NF006161">
    <property type="entry name" value="PRK08305.1"/>
    <property type="match status" value="1"/>
</dbReference>
<dbReference type="InterPro" id="IPR036551">
    <property type="entry name" value="Flavin_trans-like"/>
</dbReference>
<accession>A0A1G8PR84</accession>
<dbReference type="EMBL" id="FNEN01000009">
    <property type="protein sequence ID" value="SDI94953.1"/>
    <property type="molecule type" value="Genomic_DNA"/>
</dbReference>
<dbReference type="Proteomes" id="UP000198853">
    <property type="component" value="Unassembled WGS sequence"/>
</dbReference>
<organism evidence="2 3">
    <name type="scientific">Natribacillus halophilus</name>
    <dbReference type="NCBI Taxonomy" id="549003"/>
    <lineage>
        <taxon>Bacteria</taxon>
        <taxon>Bacillati</taxon>
        <taxon>Bacillota</taxon>
        <taxon>Bacilli</taxon>
        <taxon>Bacillales</taxon>
        <taxon>Bacillaceae</taxon>
        <taxon>Natribacillus</taxon>
    </lineage>
</organism>
<dbReference type="InterPro" id="IPR003382">
    <property type="entry name" value="Flavoprotein"/>
</dbReference>
<dbReference type="SUPFAM" id="SSF52507">
    <property type="entry name" value="Homo-oligomeric flavin-containing Cys decarboxylases, HFCD"/>
    <property type="match status" value="1"/>
</dbReference>
<gene>
    <name evidence="2" type="ORF">SAMN04488123_10965</name>
</gene>
<evidence type="ECO:0000313" key="3">
    <source>
        <dbReference type="Proteomes" id="UP000198853"/>
    </source>
</evidence>
<sequence length="197" mass="21141">MMLVGKQIGFGLTGSHCTLEEVIPMINALQAEGAEVIPFVSHTIQTTETKFGTPNQWLESIEKAAGQEAVNSIPKAEPYGPKTPLDAMLIAPMTGSSVSKFANAQTDSPVLMAAKATLRNSAPVVLAISTNDALGLNASNLAKLLQMHHVYLVPFGQDNPYKKPTSLVARMEDIPPTIEAAIRGEQYQPLIIEKFAD</sequence>
<dbReference type="GO" id="GO:0003824">
    <property type="term" value="F:catalytic activity"/>
    <property type="evidence" value="ECO:0007669"/>
    <property type="project" value="InterPro"/>
</dbReference>
<dbReference type="PIRSF" id="PIRSF001390">
    <property type="entry name" value="Dipicolinate_synth_subunit_B"/>
    <property type="match status" value="1"/>
</dbReference>
<evidence type="ECO:0000259" key="1">
    <source>
        <dbReference type="Pfam" id="PF02441"/>
    </source>
</evidence>